<dbReference type="Proteomes" id="UP000886653">
    <property type="component" value="Unassembled WGS sequence"/>
</dbReference>
<evidence type="ECO:0000256" key="1">
    <source>
        <dbReference type="SAM" id="Phobius"/>
    </source>
</evidence>
<accession>A0A9P6NAT7</accession>
<keyword evidence="1" id="KW-0472">Membrane</keyword>
<dbReference type="EMBL" id="MU167327">
    <property type="protein sequence ID" value="KAG0143145.1"/>
    <property type="molecule type" value="Genomic_DNA"/>
</dbReference>
<name>A0A9P6NAT7_9BASI</name>
<keyword evidence="1" id="KW-0812">Transmembrane</keyword>
<sequence>MRHALYFFFFFQRIFVITQFFLSFFFFLLKKKKKWRLFRVLEKFIKLEIVTILMRRRGFFKLTFFFIEETYGCAVVSPSKKMLNPRRIKFEEFNWLVCASSLSA</sequence>
<protein>
    <submittedName>
        <fullName evidence="2">Uncharacterized protein</fullName>
    </submittedName>
</protein>
<keyword evidence="1" id="KW-1133">Transmembrane helix</keyword>
<dbReference type="AlphaFoldDB" id="A0A9P6NAT7"/>
<keyword evidence="3" id="KW-1185">Reference proteome</keyword>
<organism evidence="2 3">
    <name type="scientific">Cronartium quercuum f. sp. fusiforme G11</name>
    <dbReference type="NCBI Taxonomy" id="708437"/>
    <lineage>
        <taxon>Eukaryota</taxon>
        <taxon>Fungi</taxon>
        <taxon>Dikarya</taxon>
        <taxon>Basidiomycota</taxon>
        <taxon>Pucciniomycotina</taxon>
        <taxon>Pucciniomycetes</taxon>
        <taxon>Pucciniales</taxon>
        <taxon>Coleosporiaceae</taxon>
        <taxon>Cronartium</taxon>
    </lineage>
</organism>
<feature type="transmembrane region" description="Helical" evidence="1">
    <location>
        <begin position="6"/>
        <end position="29"/>
    </location>
</feature>
<evidence type="ECO:0000313" key="2">
    <source>
        <dbReference type="EMBL" id="KAG0143145.1"/>
    </source>
</evidence>
<evidence type="ECO:0000313" key="3">
    <source>
        <dbReference type="Proteomes" id="UP000886653"/>
    </source>
</evidence>
<reference evidence="2" key="1">
    <citation type="submission" date="2013-11" db="EMBL/GenBank/DDBJ databases">
        <title>Genome sequence of the fusiform rust pathogen reveals effectors for host alternation and coevolution with pine.</title>
        <authorList>
            <consortium name="DOE Joint Genome Institute"/>
            <person name="Smith K."/>
            <person name="Pendleton A."/>
            <person name="Kubisiak T."/>
            <person name="Anderson C."/>
            <person name="Salamov A."/>
            <person name="Aerts A."/>
            <person name="Riley R."/>
            <person name="Clum A."/>
            <person name="Lindquist E."/>
            <person name="Ence D."/>
            <person name="Campbell M."/>
            <person name="Kronenberg Z."/>
            <person name="Feau N."/>
            <person name="Dhillon B."/>
            <person name="Hamelin R."/>
            <person name="Burleigh J."/>
            <person name="Smith J."/>
            <person name="Yandell M."/>
            <person name="Nelson C."/>
            <person name="Grigoriev I."/>
            <person name="Davis J."/>
        </authorList>
    </citation>
    <scope>NUCLEOTIDE SEQUENCE</scope>
    <source>
        <strain evidence="2">G11</strain>
    </source>
</reference>
<gene>
    <name evidence="2" type="ORF">CROQUDRAFT_200060</name>
</gene>
<proteinExistence type="predicted"/>
<comment type="caution">
    <text evidence="2">The sequence shown here is derived from an EMBL/GenBank/DDBJ whole genome shotgun (WGS) entry which is preliminary data.</text>
</comment>